<feature type="transmembrane region" description="Helical" evidence="1">
    <location>
        <begin position="12"/>
        <end position="30"/>
    </location>
</feature>
<evidence type="ECO:0000256" key="1">
    <source>
        <dbReference type="SAM" id="Phobius"/>
    </source>
</evidence>
<dbReference type="InterPro" id="IPR036465">
    <property type="entry name" value="vWFA_dom_sf"/>
</dbReference>
<name>A0A9D6Z567_9BACT</name>
<feature type="transmembrane region" description="Helical" evidence="1">
    <location>
        <begin position="80"/>
        <end position="101"/>
    </location>
</feature>
<dbReference type="Pfam" id="PF08487">
    <property type="entry name" value="VIT"/>
    <property type="match status" value="1"/>
</dbReference>
<comment type="caution">
    <text evidence="3">The sequence shown here is derived from an EMBL/GenBank/DDBJ whole genome shotgun (WGS) entry which is preliminary data.</text>
</comment>
<keyword evidence="1" id="KW-1133">Transmembrane helix</keyword>
<feature type="transmembrane region" description="Helical" evidence="1">
    <location>
        <begin position="139"/>
        <end position="159"/>
    </location>
</feature>
<reference evidence="3" key="1">
    <citation type="submission" date="2020-07" db="EMBL/GenBank/DDBJ databases">
        <title>Huge and variable diversity of episymbiotic CPR bacteria and DPANN archaea in groundwater ecosystems.</title>
        <authorList>
            <person name="He C.Y."/>
            <person name="Keren R."/>
            <person name="Whittaker M."/>
            <person name="Farag I.F."/>
            <person name="Doudna J."/>
            <person name="Cate J.H.D."/>
            <person name="Banfield J.F."/>
        </authorList>
    </citation>
    <scope>NUCLEOTIDE SEQUENCE</scope>
    <source>
        <strain evidence="3">NC_groundwater_1664_Pr3_B-0.1um_52_9</strain>
    </source>
</reference>
<dbReference type="PROSITE" id="PS51468">
    <property type="entry name" value="VIT"/>
    <property type="match status" value="1"/>
</dbReference>
<feature type="transmembrane region" description="Helical" evidence="1">
    <location>
        <begin position="107"/>
        <end position="127"/>
    </location>
</feature>
<feature type="domain" description="VIT" evidence="2">
    <location>
        <begin position="264"/>
        <end position="393"/>
    </location>
</feature>
<evidence type="ECO:0000313" key="4">
    <source>
        <dbReference type="Proteomes" id="UP000807825"/>
    </source>
</evidence>
<keyword evidence="1" id="KW-0472">Membrane</keyword>
<evidence type="ECO:0000259" key="2">
    <source>
        <dbReference type="PROSITE" id="PS51468"/>
    </source>
</evidence>
<dbReference type="EMBL" id="JACRDE010000151">
    <property type="protein sequence ID" value="MBI5248866.1"/>
    <property type="molecule type" value="Genomic_DNA"/>
</dbReference>
<evidence type="ECO:0000313" key="3">
    <source>
        <dbReference type="EMBL" id="MBI5248866.1"/>
    </source>
</evidence>
<accession>A0A9D6Z567</accession>
<protein>
    <recommendedName>
        <fullName evidence="2">VIT domain-containing protein</fullName>
    </recommendedName>
</protein>
<dbReference type="InterPro" id="IPR013694">
    <property type="entry name" value="VIT"/>
</dbReference>
<feature type="transmembrane region" description="Helical" evidence="1">
    <location>
        <begin position="764"/>
        <end position="780"/>
    </location>
</feature>
<keyword evidence="1" id="KW-0812">Transmembrane</keyword>
<gene>
    <name evidence="3" type="ORF">HY912_05175</name>
</gene>
<dbReference type="Proteomes" id="UP000807825">
    <property type="component" value="Unassembled WGS sequence"/>
</dbReference>
<dbReference type="SUPFAM" id="SSF53300">
    <property type="entry name" value="vWA-like"/>
    <property type="match status" value="1"/>
</dbReference>
<dbReference type="AlphaFoldDB" id="A0A9D6Z567"/>
<organism evidence="3 4">
    <name type="scientific">Desulfomonile tiedjei</name>
    <dbReference type="NCBI Taxonomy" id="2358"/>
    <lineage>
        <taxon>Bacteria</taxon>
        <taxon>Pseudomonadati</taxon>
        <taxon>Thermodesulfobacteriota</taxon>
        <taxon>Desulfomonilia</taxon>
        <taxon>Desulfomonilales</taxon>
        <taxon>Desulfomonilaceae</taxon>
        <taxon>Desulfomonile</taxon>
    </lineage>
</organism>
<proteinExistence type="predicted"/>
<feature type="transmembrane region" description="Helical" evidence="1">
    <location>
        <begin position="50"/>
        <end position="68"/>
    </location>
</feature>
<sequence length="789" mass="87715">MDDQPEKQGKVPGWIFLVLGVVFPFLVLILELATRICAMDIFDPVPTIPHALIVAFVPLSNFLVWLSVRNGTRLTLKQLGIMNGFAIGVAFYYSLLFVPIYPFAAIGILWGIGILPFAPLLSLVFAIKGHLYLRKTHSIAKIPGTILGVVLFLVVLIVIELPVTVTRVGMKLATSPDPETRLTAVKWLRTIGNEDLMLRACYLRTGRTVDLASVLLFLGDPMRPENAQQIFYRVTGTPYNSVPPPSVIQGRGGILMTRDFDLGQGGSLVAGQVRGLSLESSRIDSSVDSDAVLAYFEWILEFKNSTVRPQEARAQIALPAGGVVSRLTLWVNGEEKEAAFAARGKVREAYERVVRKQRDPALVTTSGLDRIQLQCFPVPADGGTMKLRIGITAPLTMFDSGKAFLTLPKFLERNFSIGEEKKHLIWIEARADMKARIKSMIEDRPSEGVQAIRGELTDPEIRSLDSIIEIKRNPQIVKSWAIDETAQDKGIVLQSIRDMSAERPDRVVLVIDGSSSMSEYSPRISPALRSLPENIPLSIVVASDQPMEIMASSRSEAEKKLGDIRYVGGQDNVPALVRAWELLSRTRNGVIVWVHGPQPVLMESVESLLQRYSRHSRQYGIYSVEAIPGPNRIMEKLESERFFHVVPRVGDFREDLERLFLSWQENSVRPSVHREKADKPSGDENDGKKTSVHLVRLWANSEVLRLASSKKLEDKQKAAEIGALYHLVTPVTGAVVLESAEQFKDAGLTPVPVSQVPVIPEPEFWMLMAVVFVALAWLIMRSRRGRSEA</sequence>